<dbReference type="GO" id="GO:0003676">
    <property type="term" value="F:nucleic acid binding"/>
    <property type="evidence" value="ECO:0007669"/>
    <property type="project" value="InterPro"/>
</dbReference>
<accession>A0AAD9TF12</accession>
<dbReference type="PANTHER" id="PTHR47074">
    <property type="entry name" value="BNAC02G40300D PROTEIN"/>
    <property type="match status" value="1"/>
</dbReference>
<dbReference type="Pfam" id="PF13456">
    <property type="entry name" value="RVT_3"/>
    <property type="match status" value="1"/>
</dbReference>
<dbReference type="InterPro" id="IPR044730">
    <property type="entry name" value="RNase_H-like_dom_plant"/>
</dbReference>
<dbReference type="InterPro" id="IPR052929">
    <property type="entry name" value="RNase_H-like_EbsB-rel"/>
</dbReference>
<dbReference type="InterPro" id="IPR036397">
    <property type="entry name" value="RNaseH_sf"/>
</dbReference>
<organism evidence="2 3">
    <name type="scientific">Dipteronia dyeriana</name>
    <dbReference type="NCBI Taxonomy" id="168575"/>
    <lineage>
        <taxon>Eukaryota</taxon>
        <taxon>Viridiplantae</taxon>
        <taxon>Streptophyta</taxon>
        <taxon>Embryophyta</taxon>
        <taxon>Tracheophyta</taxon>
        <taxon>Spermatophyta</taxon>
        <taxon>Magnoliopsida</taxon>
        <taxon>eudicotyledons</taxon>
        <taxon>Gunneridae</taxon>
        <taxon>Pentapetalae</taxon>
        <taxon>rosids</taxon>
        <taxon>malvids</taxon>
        <taxon>Sapindales</taxon>
        <taxon>Sapindaceae</taxon>
        <taxon>Hippocastanoideae</taxon>
        <taxon>Acereae</taxon>
        <taxon>Dipteronia</taxon>
    </lineage>
</organism>
<evidence type="ECO:0000313" key="2">
    <source>
        <dbReference type="EMBL" id="KAK2634369.1"/>
    </source>
</evidence>
<dbReference type="GO" id="GO:0004523">
    <property type="term" value="F:RNA-DNA hybrid ribonuclease activity"/>
    <property type="evidence" value="ECO:0007669"/>
    <property type="project" value="InterPro"/>
</dbReference>
<feature type="domain" description="RNase H type-1" evidence="1">
    <location>
        <begin position="55"/>
        <end position="163"/>
    </location>
</feature>
<name>A0AAD9TF12_9ROSI</name>
<keyword evidence="3" id="KW-1185">Reference proteome</keyword>
<comment type="caution">
    <text evidence="2">The sequence shown here is derived from an EMBL/GenBank/DDBJ whole genome shotgun (WGS) entry which is preliminary data.</text>
</comment>
<protein>
    <recommendedName>
        <fullName evidence="1">RNase H type-1 domain-containing protein</fullName>
    </recommendedName>
</protein>
<gene>
    <name evidence="2" type="ORF">Ddye_029161</name>
</gene>
<dbReference type="Gene3D" id="3.30.420.10">
    <property type="entry name" value="Ribonuclease H-like superfamily/Ribonuclease H"/>
    <property type="match status" value="1"/>
</dbReference>
<proteinExistence type="predicted"/>
<dbReference type="CDD" id="cd06222">
    <property type="entry name" value="RNase_H_like"/>
    <property type="match status" value="1"/>
</dbReference>
<reference evidence="2" key="1">
    <citation type="journal article" date="2023" name="Plant J.">
        <title>Genome sequences and population genomics provide insights into the demographic history, inbreeding, and mutation load of two 'living fossil' tree species of Dipteronia.</title>
        <authorList>
            <person name="Feng Y."/>
            <person name="Comes H.P."/>
            <person name="Chen J."/>
            <person name="Zhu S."/>
            <person name="Lu R."/>
            <person name="Zhang X."/>
            <person name="Li P."/>
            <person name="Qiu J."/>
            <person name="Olsen K.M."/>
            <person name="Qiu Y."/>
        </authorList>
    </citation>
    <scope>NUCLEOTIDE SEQUENCE</scope>
    <source>
        <strain evidence="2">KIB01</strain>
    </source>
</reference>
<sequence>MILSLPCPSSFVVDSLIWHFDRLGSFFVKFGYHVGCSDWLYHGSSGVGGKGCKVGIGIIIRDSSGNVKVSSAQSFQAGLTTPIAKAMAIKRGLILALEIGLFPCVVDSDAQSVVKLISLPDIPCAEIGIIIKDIKLLLETSPGCVIGFARRSTNMATHGLAKLGLSVDSDMVWMEDYPHVLAPTILGDCPALS</sequence>
<evidence type="ECO:0000313" key="3">
    <source>
        <dbReference type="Proteomes" id="UP001280121"/>
    </source>
</evidence>
<evidence type="ECO:0000259" key="1">
    <source>
        <dbReference type="Pfam" id="PF13456"/>
    </source>
</evidence>
<dbReference type="EMBL" id="JANJYI010000009">
    <property type="protein sequence ID" value="KAK2634369.1"/>
    <property type="molecule type" value="Genomic_DNA"/>
</dbReference>
<dbReference type="AlphaFoldDB" id="A0AAD9TF12"/>
<dbReference type="PANTHER" id="PTHR47074:SF79">
    <property type="entry name" value="PUTATIVE-RELATED"/>
    <property type="match status" value="1"/>
</dbReference>
<dbReference type="InterPro" id="IPR002156">
    <property type="entry name" value="RNaseH_domain"/>
</dbReference>
<dbReference type="Proteomes" id="UP001280121">
    <property type="component" value="Unassembled WGS sequence"/>
</dbReference>